<keyword evidence="1" id="KW-0808">Transferase</keyword>
<keyword evidence="1" id="KW-0489">Methyltransferase</keyword>
<reference evidence="1 2" key="1">
    <citation type="submission" date="2018-03" db="EMBL/GenBank/DDBJ databases">
        <title>Genome sequence of Clostridium liquoris DSM 100320.</title>
        <authorList>
            <person name="Poehlein A."/>
            <person name="Daniel R."/>
        </authorList>
    </citation>
    <scope>NUCLEOTIDE SEQUENCE [LARGE SCALE GENOMIC DNA]</scope>
    <source>
        <strain evidence="1 2">DSM 100320</strain>
    </source>
</reference>
<evidence type="ECO:0000313" key="1">
    <source>
        <dbReference type="EMBL" id="PRR78481.1"/>
    </source>
</evidence>
<name>A0A2T0B3K2_9CLOT</name>
<dbReference type="OrthoDB" id="9792989at2"/>
<dbReference type="GO" id="GO:0032259">
    <property type="term" value="P:methylation"/>
    <property type="evidence" value="ECO:0007669"/>
    <property type="project" value="UniProtKB-KW"/>
</dbReference>
<dbReference type="InterPro" id="IPR029063">
    <property type="entry name" value="SAM-dependent_MTases_sf"/>
</dbReference>
<gene>
    <name evidence="1" type="ORF">CLLI_15650</name>
</gene>
<protein>
    <submittedName>
        <fullName evidence="1">Cobalt-precorrin-6Y C(15)-methyltransferase</fullName>
    </submittedName>
</protein>
<dbReference type="SUPFAM" id="SSF53335">
    <property type="entry name" value="S-adenosyl-L-methionine-dependent methyltransferases"/>
    <property type="match status" value="1"/>
</dbReference>
<organism evidence="1 2">
    <name type="scientific">Clostridium liquoris</name>
    <dbReference type="NCBI Taxonomy" id="1289519"/>
    <lineage>
        <taxon>Bacteria</taxon>
        <taxon>Bacillati</taxon>
        <taxon>Bacillota</taxon>
        <taxon>Clostridia</taxon>
        <taxon>Eubacteriales</taxon>
        <taxon>Clostridiaceae</taxon>
        <taxon>Clostridium</taxon>
    </lineage>
</organism>
<dbReference type="Gene3D" id="3.40.50.150">
    <property type="entry name" value="Vaccinia Virus protein VP39"/>
    <property type="match status" value="1"/>
</dbReference>
<dbReference type="InterPro" id="IPR010719">
    <property type="entry name" value="MnmM_MeTrfase"/>
</dbReference>
<dbReference type="PANTHER" id="PTHR35276">
    <property type="entry name" value="S-ADENOSYL-L-METHIONINE-DEPENDENT METHYLTRANSFERASES SUPERFAMILY PROTEIN"/>
    <property type="match status" value="1"/>
</dbReference>
<dbReference type="RefSeq" id="WP_106063663.1">
    <property type="nucleotide sequence ID" value="NZ_PVXO01000044.1"/>
</dbReference>
<dbReference type="EMBL" id="PVXO01000044">
    <property type="protein sequence ID" value="PRR78481.1"/>
    <property type="molecule type" value="Genomic_DNA"/>
</dbReference>
<dbReference type="AlphaFoldDB" id="A0A2T0B3K2"/>
<accession>A0A2T0B3K2</accession>
<proteinExistence type="predicted"/>
<evidence type="ECO:0000313" key="2">
    <source>
        <dbReference type="Proteomes" id="UP000239706"/>
    </source>
</evidence>
<comment type="caution">
    <text evidence="1">The sequence shown here is derived from an EMBL/GenBank/DDBJ whole genome shotgun (WGS) entry which is preliminary data.</text>
</comment>
<dbReference type="Proteomes" id="UP000239706">
    <property type="component" value="Unassembled WGS sequence"/>
</dbReference>
<dbReference type="GO" id="GO:0008168">
    <property type="term" value="F:methyltransferase activity"/>
    <property type="evidence" value="ECO:0007669"/>
    <property type="project" value="UniProtKB-KW"/>
</dbReference>
<keyword evidence="2" id="KW-1185">Reference proteome</keyword>
<dbReference type="Pfam" id="PF06962">
    <property type="entry name" value="rRNA_methylase"/>
    <property type="match status" value="1"/>
</dbReference>
<dbReference type="CDD" id="cd02440">
    <property type="entry name" value="AdoMet_MTases"/>
    <property type="match status" value="1"/>
</dbReference>
<sequence length="189" mass="21628">MEKNFFTNSMNLAKEICKVKINKGDVVVDATMGNGNDTIFLAQLVGEQGKVYSFDIQKIALENTRKRLKESNMEGHVQLILDGHENLYKYINEKVTLVMFNLGYLPNACRSITTKGETTILAIKKALELLKENGVIILVIYYGHEEGKAERKMLYEFTSCLNQKEYNVVNLRFTNQINNPPELICIEKR</sequence>
<dbReference type="PANTHER" id="PTHR35276:SF1">
    <property type="entry name" value="TRNA (MNM(5)S(2)U34)-METHYLTRANSFERASE, CHLOROPLASTIC"/>
    <property type="match status" value="1"/>
</dbReference>